<dbReference type="InterPro" id="IPR028082">
    <property type="entry name" value="Peripla_BP_I"/>
</dbReference>
<evidence type="ECO:0000313" key="6">
    <source>
        <dbReference type="Proteomes" id="UP001319870"/>
    </source>
</evidence>
<evidence type="ECO:0000256" key="2">
    <source>
        <dbReference type="ARBA" id="ARBA00022729"/>
    </source>
</evidence>
<dbReference type="PROSITE" id="PS51257">
    <property type="entry name" value="PROKAR_LIPOPROTEIN"/>
    <property type="match status" value="1"/>
</dbReference>
<accession>A0ABS7ZJS4</accession>
<comment type="caution">
    <text evidence="5">The sequence shown here is derived from an EMBL/GenBank/DDBJ whole genome shotgun (WGS) entry which is preliminary data.</text>
</comment>
<feature type="domain" description="Periplasmic binding protein" evidence="4">
    <location>
        <begin position="34"/>
        <end position="311"/>
    </location>
</feature>
<evidence type="ECO:0000259" key="4">
    <source>
        <dbReference type="Pfam" id="PF13407"/>
    </source>
</evidence>
<reference evidence="5 6" key="1">
    <citation type="submission" date="2021-09" db="EMBL/GenBank/DDBJ databases">
        <title>Isoptericola luteus sp. nov., a novel bacterium isolated from Harbin, the capital city of Heilongjiang province.</title>
        <authorList>
            <person name="Li J."/>
        </authorList>
    </citation>
    <scope>NUCLEOTIDE SEQUENCE [LARGE SCALE GENOMIC DNA]</scope>
    <source>
        <strain evidence="5 6">NEAU-Y5</strain>
    </source>
</reference>
<organism evidence="5 6">
    <name type="scientific">Isoptericola luteus</name>
    <dbReference type="NCBI Taxonomy" id="2879484"/>
    <lineage>
        <taxon>Bacteria</taxon>
        <taxon>Bacillati</taxon>
        <taxon>Actinomycetota</taxon>
        <taxon>Actinomycetes</taxon>
        <taxon>Micrococcales</taxon>
        <taxon>Promicromonosporaceae</taxon>
        <taxon>Isoptericola</taxon>
    </lineage>
</organism>
<dbReference type="PANTHER" id="PTHR30036:SF1">
    <property type="entry name" value="D-XYLOSE-BINDING PERIPLASMIC PROTEIN"/>
    <property type="match status" value="1"/>
</dbReference>
<feature type="chain" id="PRO_5045524253" evidence="3">
    <location>
        <begin position="20"/>
        <end position="359"/>
    </location>
</feature>
<dbReference type="Pfam" id="PF13407">
    <property type="entry name" value="Peripla_BP_4"/>
    <property type="match status" value="1"/>
</dbReference>
<gene>
    <name evidence="5" type="ORF">LEP48_18280</name>
</gene>
<name>A0ABS7ZJS4_9MICO</name>
<dbReference type="InterPro" id="IPR025997">
    <property type="entry name" value="SBP_2_dom"/>
</dbReference>
<dbReference type="PANTHER" id="PTHR30036">
    <property type="entry name" value="D-XYLOSE-BINDING PERIPLASMIC PROTEIN"/>
    <property type="match status" value="1"/>
</dbReference>
<protein>
    <submittedName>
        <fullName evidence="5">Sugar-binding protein</fullName>
    </submittedName>
</protein>
<dbReference type="SUPFAM" id="SSF53822">
    <property type="entry name" value="Periplasmic binding protein-like I"/>
    <property type="match status" value="1"/>
</dbReference>
<proteinExistence type="predicted"/>
<dbReference type="EMBL" id="JAIXCQ010000025">
    <property type="protein sequence ID" value="MCA5895276.1"/>
    <property type="molecule type" value="Genomic_DNA"/>
</dbReference>
<evidence type="ECO:0000256" key="1">
    <source>
        <dbReference type="ARBA" id="ARBA00004196"/>
    </source>
</evidence>
<sequence>MRARAVVTFLAAGALALTAGCGTTQDAADDTPLVGVAMPTVEQTRWVADGDNLSAQFRSLGYDVDMQYAEDDAAVQVEQIRAMVDAGADALVIGAVDGTALTGVLAEAHGAGIAVISYDRLIRDSADVDYYASFDNWQVGVLQGTALLRGLGVLDESGAETDRKGPFHIEVFAGSPDDNNATVFYDGAMSVLRPYLDSGVLEVASGQVEREDVAIDGWDNATAEQRMTSLLGPYGGGTKLDGVLAPNDGIAQAVIAATGTLDYVPVVPGQDAEIPAVKSIAAGEQYATVYKDTRQLAEVTVQIVEALLAGGTPEVNDTTTYDNGAKVVPSYLLAPQSVTKDNYTKVLVDSGYYTAQEIG</sequence>
<dbReference type="InterPro" id="IPR050555">
    <property type="entry name" value="Bact_Solute-Bind_Prot2"/>
</dbReference>
<feature type="signal peptide" evidence="3">
    <location>
        <begin position="1"/>
        <end position="19"/>
    </location>
</feature>
<dbReference type="Proteomes" id="UP001319870">
    <property type="component" value="Unassembled WGS sequence"/>
</dbReference>
<evidence type="ECO:0000313" key="5">
    <source>
        <dbReference type="EMBL" id="MCA5895276.1"/>
    </source>
</evidence>
<keyword evidence="6" id="KW-1185">Reference proteome</keyword>
<dbReference type="RefSeq" id="WP_225566992.1">
    <property type="nucleotide sequence ID" value="NZ_JAIXCQ010000025.1"/>
</dbReference>
<dbReference type="CDD" id="cd19994">
    <property type="entry name" value="PBP1_ChvE"/>
    <property type="match status" value="1"/>
</dbReference>
<evidence type="ECO:0000256" key="3">
    <source>
        <dbReference type="SAM" id="SignalP"/>
    </source>
</evidence>
<keyword evidence="2 3" id="KW-0732">Signal</keyword>
<comment type="subcellular location">
    <subcellularLocation>
        <location evidence="1">Cell envelope</location>
    </subcellularLocation>
</comment>
<dbReference type="Gene3D" id="3.40.50.2300">
    <property type="match status" value="2"/>
</dbReference>